<feature type="transmembrane region" description="Helical" evidence="6">
    <location>
        <begin position="133"/>
        <end position="156"/>
    </location>
</feature>
<comment type="similarity">
    <text evidence="2">Belongs to the UPF0014 family.</text>
</comment>
<evidence type="ECO:0000313" key="8">
    <source>
        <dbReference type="Proteomes" id="UP000076154"/>
    </source>
</evidence>
<proteinExistence type="inferred from homology"/>
<keyword evidence="8" id="KW-1185">Reference proteome</keyword>
<evidence type="ECO:0000256" key="6">
    <source>
        <dbReference type="SAM" id="Phobius"/>
    </source>
</evidence>
<dbReference type="Pfam" id="PF03649">
    <property type="entry name" value="UPF0014"/>
    <property type="match status" value="1"/>
</dbReference>
<dbReference type="EMBL" id="LUEZ02000010">
    <property type="protein sequence ID" value="RDB29228.1"/>
    <property type="molecule type" value="Genomic_DNA"/>
</dbReference>
<evidence type="ECO:0000256" key="3">
    <source>
        <dbReference type="ARBA" id="ARBA00022692"/>
    </source>
</evidence>
<dbReference type="InParanoid" id="A0A369K5P6"/>
<gene>
    <name evidence="7" type="ORF">Hypma_014890</name>
</gene>
<dbReference type="OrthoDB" id="432685at2759"/>
<evidence type="ECO:0000256" key="1">
    <source>
        <dbReference type="ARBA" id="ARBA00004141"/>
    </source>
</evidence>
<evidence type="ECO:0000313" key="7">
    <source>
        <dbReference type="EMBL" id="RDB29228.1"/>
    </source>
</evidence>
<comment type="caution">
    <text evidence="7">The sequence shown here is derived from an EMBL/GenBank/DDBJ whole genome shotgun (WGS) entry which is preliminary data.</text>
</comment>
<organism evidence="7 8">
    <name type="scientific">Hypsizygus marmoreus</name>
    <name type="common">White beech mushroom</name>
    <name type="synonym">Agaricus marmoreus</name>
    <dbReference type="NCBI Taxonomy" id="39966"/>
    <lineage>
        <taxon>Eukaryota</taxon>
        <taxon>Fungi</taxon>
        <taxon>Dikarya</taxon>
        <taxon>Basidiomycota</taxon>
        <taxon>Agaricomycotina</taxon>
        <taxon>Agaricomycetes</taxon>
        <taxon>Agaricomycetidae</taxon>
        <taxon>Agaricales</taxon>
        <taxon>Tricholomatineae</taxon>
        <taxon>Lyophyllaceae</taxon>
        <taxon>Hypsizygus</taxon>
    </lineage>
</organism>
<accession>A0A369K5P6</accession>
<reference evidence="7" key="1">
    <citation type="submission" date="2018-04" db="EMBL/GenBank/DDBJ databases">
        <title>Whole genome sequencing of Hypsizygus marmoreus.</title>
        <authorList>
            <person name="Choi I.-G."/>
            <person name="Min B."/>
            <person name="Kim J.-G."/>
            <person name="Kim S."/>
            <person name="Oh Y.-L."/>
            <person name="Kong W.-S."/>
            <person name="Park H."/>
            <person name="Jeong J."/>
            <person name="Song E.-S."/>
        </authorList>
    </citation>
    <scope>NUCLEOTIDE SEQUENCE [LARGE SCALE GENOMIC DNA]</scope>
    <source>
        <strain evidence="7">51987-8</strain>
    </source>
</reference>
<feature type="transmembrane region" description="Helical" evidence="6">
    <location>
        <begin position="69"/>
        <end position="87"/>
    </location>
</feature>
<feature type="transmembrane region" description="Helical" evidence="6">
    <location>
        <begin position="99"/>
        <end position="121"/>
    </location>
</feature>
<dbReference type="AlphaFoldDB" id="A0A369K5P6"/>
<dbReference type="InterPro" id="IPR005226">
    <property type="entry name" value="UPF0014_fam"/>
</dbReference>
<feature type="transmembrane region" description="Helical" evidence="6">
    <location>
        <begin position="195"/>
        <end position="217"/>
    </location>
</feature>
<evidence type="ECO:0000256" key="5">
    <source>
        <dbReference type="ARBA" id="ARBA00023136"/>
    </source>
</evidence>
<evidence type="ECO:0000256" key="2">
    <source>
        <dbReference type="ARBA" id="ARBA00005268"/>
    </source>
</evidence>
<sequence>MSEAPPSTPPLGWEHVALGFSFILFDVVVSRFFGLGIGHSLLVSAMRCVLQLAVVAILLQQVFATENPFAVAGIAFLLNLLGTIEIVMNKSKRRHDFMFPSVLIGMLGSTIPISIIGTRYAMSVQPFWEPIQYVPIVGMLCGSTISGIVVSVSYVLKELQENRDKVEMYLAFGASRMEACKPVAKEALRMALTPVINQMSVLGIIAIPGMMTGAILGGSSVQQAAKLQMIIMFMISSSTTLASIFTTIAVIAVAVDGEHRIRSDRIEERQHGFWRAREWLTQKLLTSVKGVGNRLSARSRVSNGTADERTPLIGDS</sequence>
<keyword evidence="4 6" id="KW-1133">Transmembrane helix</keyword>
<dbReference type="GO" id="GO:0005886">
    <property type="term" value="C:plasma membrane"/>
    <property type="evidence" value="ECO:0007669"/>
    <property type="project" value="TreeGrafter"/>
</dbReference>
<evidence type="ECO:0000256" key="4">
    <source>
        <dbReference type="ARBA" id="ARBA00022989"/>
    </source>
</evidence>
<comment type="subcellular location">
    <subcellularLocation>
        <location evidence="1">Membrane</location>
        <topology evidence="1">Multi-pass membrane protein</topology>
    </subcellularLocation>
</comment>
<feature type="transmembrane region" description="Helical" evidence="6">
    <location>
        <begin position="41"/>
        <end position="63"/>
    </location>
</feature>
<dbReference type="PANTHER" id="PTHR30028:SF0">
    <property type="entry name" value="PROTEIN ALUMINUM SENSITIVE 3"/>
    <property type="match status" value="1"/>
</dbReference>
<keyword evidence="3 6" id="KW-0812">Transmembrane</keyword>
<name>A0A369K5P6_HYPMA</name>
<feature type="transmembrane region" description="Helical" evidence="6">
    <location>
        <begin position="12"/>
        <end position="29"/>
    </location>
</feature>
<dbReference type="PANTHER" id="PTHR30028">
    <property type="entry name" value="UPF0014 INNER MEMBRANE PROTEIN YBBM-RELATED"/>
    <property type="match status" value="1"/>
</dbReference>
<protein>
    <submittedName>
        <fullName evidence="7">Uncharacterized protein</fullName>
    </submittedName>
</protein>
<feature type="transmembrane region" description="Helical" evidence="6">
    <location>
        <begin position="229"/>
        <end position="255"/>
    </location>
</feature>
<keyword evidence="5 6" id="KW-0472">Membrane</keyword>
<dbReference type="Proteomes" id="UP000076154">
    <property type="component" value="Unassembled WGS sequence"/>
</dbReference>